<feature type="compositionally biased region" description="Basic and acidic residues" evidence="1">
    <location>
        <begin position="169"/>
        <end position="180"/>
    </location>
</feature>
<reference evidence="2 3" key="1">
    <citation type="submission" date="2015-09" db="EMBL/GenBank/DDBJ databases">
        <title>Trachymyrmex cornetzi WGS genome.</title>
        <authorList>
            <person name="Nygaard S."/>
            <person name="Hu H."/>
            <person name="Boomsma J."/>
            <person name="Zhang G."/>
        </authorList>
    </citation>
    <scope>NUCLEOTIDE SEQUENCE [LARGE SCALE GENOMIC DNA]</scope>
    <source>
        <strain evidence="2">Tcor2-1</strain>
        <tissue evidence="2">Whole body</tissue>
    </source>
</reference>
<dbReference type="AlphaFoldDB" id="A0A151IY27"/>
<feature type="compositionally biased region" description="Low complexity" evidence="1">
    <location>
        <begin position="157"/>
        <end position="168"/>
    </location>
</feature>
<name>A0A151IY27_9HYME</name>
<evidence type="ECO:0000313" key="3">
    <source>
        <dbReference type="Proteomes" id="UP000078492"/>
    </source>
</evidence>
<dbReference type="EMBL" id="KQ980789">
    <property type="protein sequence ID" value="KYN13160.1"/>
    <property type="molecule type" value="Genomic_DNA"/>
</dbReference>
<keyword evidence="3" id="KW-1185">Reference proteome</keyword>
<proteinExistence type="predicted"/>
<feature type="region of interest" description="Disordered" evidence="1">
    <location>
        <begin position="153"/>
        <end position="190"/>
    </location>
</feature>
<gene>
    <name evidence="2" type="ORF">ALC57_14655</name>
</gene>
<dbReference type="Proteomes" id="UP000078492">
    <property type="component" value="Unassembled WGS sequence"/>
</dbReference>
<sequence length="213" mass="24231">MERDLTEQATLLNTRKEYVAWEQHCDEFIESLEEQSRIKCLRLSFGNRQSVIACIARLESLKGSSLVIRSTSTRPSYAVAISLIIKIHLFQSKDKCIYTCNIFNNDKFQQFYDVQNFITRNLKKKSSKRILQFAQSPWLRDYIELNTKFRTLAGSARSPSPRPSTRTQRTIERLAKGGREDEGDDEDETSVVACKAADRGTSPGGSHVSQLAS</sequence>
<protein>
    <submittedName>
        <fullName evidence="2">Uncharacterized protein</fullName>
    </submittedName>
</protein>
<evidence type="ECO:0000313" key="2">
    <source>
        <dbReference type="EMBL" id="KYN13160.1"/>
    </source>
</evidence>
<accession>A0A151IY27</accession>
<evidence type="ECO:0000256" key="1">
    <source>
        <dbReference type="SAM" id="MobiDB-lite"/>
    </source>
</evidence>
<organism evidence="2 3">
    <name type="scientific">Trachymyrmex cornetzi</name>
    <dbReference type="NCBI Taxonomy" id="471704"/>
    <lineage>
        <taxon>Eukaryota</taxon>
        <taxon>Metazoa</taxon>
        <taxon>Ecdysozoa</taxon>
        <taxon>Arthropoda</taxon>
        <taxon>Hexapoda</taxon>
        <taxon>Insecta</taxon>
        <taxon>Pterygota</taxon>
        <taxon>Neoptera</taxon>
        <taxon>Endopterygota</taxon>
        <taxon>Hymenoptera</taxon>
        <taxon>Apocrita</taxon>
        <taxon>Aculeata</taxon>
        <taxon>Formicoidea</taxon>
        <taxon>Formicidae</taxon>
        <taxon>Myrmicinae</taxon>
        <taxon>Trachymyrmex</taxon>
    </lineage>
</organism>